<dbReference type="PANTHER" id="PTHR33308">
    <property type="entry name" value="PEPTIDOGLYCAN HYDROLASE FLGJ"/>
    <property type="match status" value="1"/>
</dbReference>
<feature type="compositionally biased region" description="Low complexity" evidence="3">
    <location>
        <begin position="30"/>
        <end position="68"/>
    </location>
</feature>
<dbReference type="InterPro" id="IPR051056">
    <property type="entry name" value="Glycosyl_Hydrolase_73"/>
</dbReference>
<evidence type="ECO:0000259" key="5">
    <source>
        <dbReference type="SMART" id="SM00047"/>
    </source>
</evidence>
<evidence type="ECO:0000256" key="4">
    <source>
        <dbReference type="SAM" id="SignalP"/>
    </source>
</evidence>
<reference evidence="6 7" key="1">
    <citation type="submission" date="2021-03" db="EMBL/GenBank/DDBJ databases">
        <title>Enterococcal diversity collection.</title>
        <authorList>
            <person name="Gilmore M.S."/>
            <person name="Schwartzman J."/>
            <person name="Van Tyne D."/>
            <person name="Martin M."/>
            <person name="Earl A.M."/>
            <person name="Manson A.L."/>
            <person name="Straub T."/>
            <person name="Salamzade R."/>
            <person name="Saavedra J."/>
            <person name="Lebreton F."/>
            <person name="Prichula J."/>
            <person name="Schaufler K."/>
            <person name="Gaca A."/>
            <person name="Sgardioli B."/>
            <person name="Wagenaar J."/>
            <person name="Strong T."/>
        </authorList>
    </citation>
    <scope>NUCLEOTIDE SEQUENCE [LARGE SCALE GENOMIC DNA]</scope>
    <source>
        <strain evidence="6 7">669A</strain>
    </source>
</reference>
<accession>A0ABS3LBA6</accession>
<dbReference type="Pfam" id="PF18885">
    <property type="entry name" value="DUF5648"/>
    <property type="match status" value="1"/>
</dbReference>
<evidence type="ECO:0000313" key="6">
    <source>
        <dbReference type="EMBL" id="MBO1306928.1"/>
    </source>
</evidence>
<evidence type="ECO:0000256" key="2">
    <source>
        <dbReference type="ARBA" id="ARBA00022801"/>
    </source>
</evidence>
<comment type="caution">
    <text evidence="6">The sequence shown here is derived from an EMBL/GenBank/DDBJ whole genome shotgun (WGS) entry which is preliminary data.</text>
</comment>
<evidence type="ECO:0000256" key="3">
    <source>
        <dbReference type="SAM" id="MobiDB-lite"/>
    </source>
</evidence>
<dbReference type="Gene3D" id="4.10.80.30">
    <property type="entry name" value="DNA polymerase, domain 6"/>
    <property type="match status" value="1"/>
</dbReference>
<dbReference type="EMBL" id="JAFREM010000018">
    <property type="protein sequence ID" value="MBO1306928.1"/>
    <property type="molecule type" value="Genomic_DNA"/>
</dbReference>
<sequence>MRNRQLLSTLALLGLAVSVGQQPITALAEEASNATKETTSETSAAAETIESTTEATTETTSESASVTESSEETAATEEEIIIDEPEDTSGQLTHTHPFPLEEFSMQGAAYQARGVNTQQAFINQVASHAKTVAQANDLYASVMIAQAIVESGWGQSTLSQAPNYNLFGIKGSYNGQSVTMKTQEYIDGKWVTVNAKFRKYPSFSESFQDNAYVLKTTSFQPGVYYYSGAWKSNTKSYKDATAWLTGRYATAPNYGTILNDVIETYNLTQYDTAGGNNGGGNNGGGNTPKPIEKTAMHRLYNPNSSEHFYTANAGEKDNLVKTGWKYEGVAWQAPKSGSPVYRLYNPNAGDHHYTLNAAEKNMLVDKGWKYEGISWYSGGEVDLLRLYNPNAKAGSHHYTANVGEKDNLVKAGWKYEGFAWNGH</sequence>
<dbReference type="Proteomes" id="UP000664601">
    <property type="component" value="Unassembled WGS sequence"/>
</dbReference>
<dbReference type="GO" id="GO:0016787">
    <property type="term" value="F:hydrolase activity"/>
    <property type="evidence" value="ECO:0007669"/>
    <property type="project" value="UniProtKB-KW"/>
</dbReference>
<keyword evidence="4" id="KW-0732">Signal</keyword>
<dbReference type="InterPro" id="IPR002901">
    <property type="entry name" value="MGlyc_endo_b_GlcNAc-like_dom"/>
</dbReference>
<feature type="chain" id="PRO_5045481254" evidence="4">
    <location>
        <begin position="29"/>
        <end position="423"/>
    </location>
</feature>
<dbReference type="Gene3D" id="1.10.530.10">
    <property type="match status" value="1"/>
</dbReference>
<organism evidence="6 7">
    <name type="scientific">Candidatus Enterococcus moelleringii</name>
    <dbReference type="NCBI Taxonomy" id="2815325"/>
    <lineage>
        <taxon>Bacteria</taxon>
        <taxon>Bacillati</taxon>
        <taxon>Bacillota</taxon>
        <taxon>Bacilli</taxon>
        <taxon>Lactobacillales</taxon>
        <taxon>Enterococcaceae</taxon>
        <taxon>Enterococcus</taxon>
    </lineage>
</organism>
<proteinExistence type="inferred from homology"/>
<evidence type="ECO:0000256" key="1">
    <source>
        <dbReference type="ARBA" id="ARBA00010266"/>
    </source>
</evidence>
<keyword evidence="7" id="KW-1185">Reference proteome</keyword>
<dbReference type="InterPro" id="IPR043708">
    <property type="entry name" value="DUF5648"/>
</dbReference>
<dbReference type="SMART" id="SM00047">
    <property type="entry name" value="LYZ2"/>
    <property type="match status" value="1"/>
</dbReference>
<gene>
    <name evidence="6" type="ORF">JZO70_12190</name>
</gene>
<feature type="region of interest" description="Disordered" evidence="3">
    <location>
        <begin position="30"/>
        <end position="76"/>
    </location>
</feature>
<feature type="domain" description="Mannosyl-glycoprotein endo-beta-N-acetylglucosamidase-like" evidence="5">
    <location>
        <begin position="111"/>
        <end position="271"/>
    </location>
</feature>
<feature type="signal peptide" evidence="4">
    <location>
        <begin position="1"/>
        <end position="28"/>
    </location>
</feature>
<name>A0ABS3LBA6_9ENTE</name>
<protein>
    <submittedName>
        <fullName evidence="6">Glycoside hydrolase family 73 protein</fullName>
    </submittedName>
</protein>
<dbReference type="Pfam" id="PF01832">
    <property type="entry name" value="Glucosaminidase"/>
    <property type="match status" value="1"/>
</dbReference>
<comment type="similarity">
    <text evidence="1">Belongs to the glycosyl hydrolase 73 family.</text>
</comment>
<dbReference type="PANTHER" id="PTHR33308:SF9">
    <property type="entry name" value="PEPTIDOGLYCAN HYDROLASE FLGJ"/>
    <property type="match status" value="1"/>
</dbReference>
<keyword evidence="2 6" id="KW-0378">Hydrolase</keyword>
<evidence type="ECO:0000313" key="7">
    <source>
        <dbReference type="Proteomes" id="UP000664601"/>
    </source>
</evidence>
<dbReference type="RefSeq" id="WP_207673845.1">
    <property type="nucleotide sequence ID" value="NZ_JAFREM010000018.1"/>
</dbReference>